<protein>
    <submittedName>
        <fullName evidence="2">Phage protein</fullName>
    </submittedName>
</protein>
<feature type="region of interest" description="Disordered" evidence="1">
    <location>
        <begin position="36"/>
        <end position="105"/>
    </location>
</feature>
<proteinExistence type="predicted"/>
<sequence>MENGKTPKPQKPIYKKVWFWLLVIVVVALGMHFTGGAKGGDGGDSSDSTKESQSTMTSKEKASSEAVEASKSKADADQAAKDKAEADTAAAAKAKEEADAKNPATYPTLTYDEMARNGNKHKGEKLQITGKVIQVTDGDDGDATLRVATNGDYDDVYLAQIDSSEWENHRLLEGDQVTLYGKVYGLYTYESTMGGNITVPALAVVFY</sequence>
<comment type="caution">
    <text evidence="2">The sequence shown here is derived from an EMBL/GenBank/DDBJ whole genome shotgun (WGS) entry which is preliminary data.</text>
</comment>
<evidence type="ECO:0000313" key="2">
    <source>
        <dbReference type="EMBL" id="KSU28062.1"/>
    </source>
</evidence>
<dbReference type="RefSeq" id="WP_058212602.1">
    <property type="nucleotide sequence ID" value="NZ_LKLW01000062.1"/>
</dbReference>
<dbReference type="Proteomes" id="UP000052991">
    <property type="component" value="Unassembled WGS sequence"/>
</dbReference>
<dbReference type="AlphaFoldDB" id="A0A0V8EQB1"/>
<dbReference type="EMBL" id="LKLW01000062">
    <property type="protein sequence ID" value="KSU28062.1"/>
    <property type="molecule type" value="Genomic_DNA"/>
</dbReference>
<feature type="compositionally biased region" description="Basic and acidic residues" evidence="1">
    <location>
        <begin position="58"/>
        <end position="86"/>
    </location>
</feature>
<reference evidence="3" key="1">
    <citation type="submission" date="2015-10" db="EMBL/GenBank/DDBJ databases">
        <title>Draft Genome Sequences of 11 Lactococcus lactis subspecies cremoris strains.</title>
        <authorList>
            <person name="Wels M."/>
            <person name="Backus L."/>
            <person name="Boekhorst J."/>
            <person name="Dijkstra A."/>
            <person name="Beerthuizen M."/>
            <person name="Kelly W."/>
            <person name="Siezen R."/>
            <person name="Bachmann H."/>
            <person name="Van Hijum S."/>
        </authorList>
    </citation>
    <scope>NUCLEOTIDE SEQUENCE [LARGE SCALE GENOMIC DNA]</scope>
    <source>
        <strain evidence="3">N42</strain>
    </source>
</reference>
<gene>
    <name evidence="2" type="ORF">N42_0703</name>
</gene>
<accession>A0A0V8EQB1</accession>
<dbReference type="PATRIC" id="fig|1360.116.peg.2042"/>
<evidence type="ECO:0000256" key="1">
    <source>
        <dbReference type="SAM" id="MobiDB-lite"/>
    </source>
</evidence>
<name>A0A0V8EQB1_LACLL</name>
<evidence type="ECO:0000313" key="3">
    <source>
        <dbReference type="Proteomes" id="UP000052991"/>
    </source>
</evidence>
<organism evidence="2 3">
    <name type="scientific">Lactococcus lactis subsp. lactis</name>
    <name type="common">Streptococcus lactis</name>
    <dbReference type="NCBI Taxonomy" id="1360"/>
    <lineage>
        <taxon>Bacteria</taxon>
        <taxon>Bacillati</taxon>
        <taxon>Bacillota</taxon>
        <taxon>Bacilli</taxon>
        <taxon>Lactobacillales</taxon>
        <taxon>Streptococcaceae</taxon>
        <taxon>Lactococcus</taxon>
    </lineage>
</organism>